<dbReference type="InterPro" id="IPR042099">
    <property type="entry name" value="ANL_N_sf"/>
</dbReference>
<dbReference type="PANTHER" id="PTHR24096">
    <property type="entry name" value="LONG-CHAIN-FATTY-ACID--COA LIGASE"/>
    <property type="match status" value="1"/>
</dbReference>
<dbReference type="InterPro" id="IPR045851">
    <property type="entry name" value="AMP-bd_C_sf"/>
</dbReference>
<evidence type="ECO:0000259" key="4">
    <source>
        <dbReference type="Pfam" id="PF13193"/>
    </source>
</evidence>
<protein>
    <submittedName>
        <fullName evidence="5">Acyl-CoA synthetases/AMP-acid ligases II</fullName>
    </submittedName>
</protein>
<name>A0A194X655_MOLSC</name>
<keyword evidence="2 5" id="KW-0436">Ligase</keyword>
<feature type="domain" description="AMP-binding enzyme C-terminal" evidence="4">
    <location>
        <begin position="448"/>
        <end position="530"/>
    </location>
</feature>
<dbReference type="STRING" id="149040.A0A194X655"/>
<organism evidence="5 6">
    <name type="scientific">Mollisia scopiformis</name>
    <name type="common">Conifer needle endophyte fungus</name>
    <name type="synonym">Phialocephala scopiformis</name>
    <dbReference type="NCBI Taxonomy" id="149040"/>
    <lineage>
        <taxon>Eukaryota</taxon>
        <taxon>Fungi</taxon>
        <taxon>Dikarya</taxon>
        <taxon>Ascomycota</taxon>
        <taxon>Pezizomycotina</taxon>
        <taxon>Leotiomycetes</taxon>
        <taxon>Helotiales</taxon>
        <taxon>Mollisiaceae</taxon>
        <taxon>Mollisia</taxon>
    </lineage>
</organism>
<accession>A0A194X655</accession>
<dbReference type="PANTHER" id="PTHR24096:SF149">
    <property type="entry name" value="AMP-BINDING DOMAIN-CONTAINING PROTEIN-RELATED"/>
    <property type="match status" value="1"/>
</dbReference>
<dbReference type="InterPro" id="IPR000873">
    <property type="entry name" value="AMP-dep_synth/lig_dom"/>
</dbReference>
<dbReference type="SUPFAM" id="SSF56801">
    <property type="entry name" value="Acetyl-CoA synthetase-like"/>
    <property type="match status" value="1"/>
</dbReference>
<evidence type="ECO:0000256" key="1">
    <source>
        <dbReference type="ARBA" id="ARBA00006432"/>
    </source>
</evidence>
<dbReference type="InterPro" id="IPR020845">
    <property type="entry name" value="AMP-binding_CS"/>
</dbReference>
<evidence type="ECO:0000313" key="5">
    <source>
        <dbReference type="EMBL" id="KUJ15292.1"/>
    </source>
</evidence>
<dbReference type="InterPro" id="IPR025110">
    <property type="entry name" value="AMP-bd_C"/>
</dbReference>
<dbReference type="Gene3D" id="3.40.50.12780">
    <property type="entry name" value="N-terminal domain of ligase-like"/>
    <property type="match status" value="1"/>
</dbReference>
<dbReference type="GO" id="GO:0016405">
    <property type="term" value="F:CoA-ligase activity"/>
    <property type="evidence" value="ECO:0007669"/>
    <property type="project" value="TreeGrafter"/>
</dbReference>
<dbReference type="KEGG" id="psco:LY89DRAFT_719871"/>
<evidence type="ECO:0000259" key="3">
    <source>
        <dbReference type="Pfam" id="PF00501"/>
    </source>
</evidence>
<dbReference type="RefSeq" id="XP_018069647.1">
    <property type="nucleotide sequence ID" value="XM_018218529.1"/>
</dbReference>
<dbReference type="PROSITE" id="PS00455">
    <property type="entry name" value="AMP_BINDING"/>
    <property type="match status" value="1"/>
</dbReference>
<dbReference type="SMR" id="A0A194X655"/>
<gene>
    <name evidence="5" type="ORF">LY89DRAFT_719871</name>
</gene>
<dbReference type="GeneID" id="28828255"/>
<dbReference type="InParanoid" id="A0A194X655"/>
<reference evidence="5 6" key="1">
    <citation type="submission" date="2015-10" db="EMBL/GenBank/DDBJ databases">
        <title>Full genome of DAOMC 229536 Phialocephala scopiformis, a fungal endophyte of spruce producing the potent anti-insectan compound rugulosin.</title>
        <authorList>
            <consortium name="DOE Joint Genome Institute"/>
            <person name="Walker A.K."/>
            <person name="Frasz S.L."/>
            <person name="Seifert K.A."/>
            <person name="Miller J.D."/>
            <person name="Mondo S.J."/>
            <person name="Labutti K."/>
            <person name="Lipzen A."/>
            <person name="Dockter R."/>
            <person name="Kennedy M."/>
            <person name="Grigoriev I.V."/>
            <person name="Spatafora J.W."/>
        </authorList>
    </citation>
    <scope>NUCLEOTIDE SEQUENCE [LARGE SCALE GENOMIC DNA]</scope>
    <source>
        <strain evidence="5 6">CBS 120377</strain>
    </source>
</reference>
<feature type="domain" description="AMP-dependent synthetase/ligase" evidence="3">
    <location>
        <begin position="32"/>
        <end position="397"/>
    </location>
</feature>
<dbReference type="EMBL" id="KQ947418">
    <property type="protein sequence ID" value="KUJ15292.1"/>
    <property type="molecule type" value="Genomic_DNA"/>
</dbReference>
<dbReference type="Pfam" id="PF00501">
    <property type="entry name" value="AMP-binding"/>
    <property type="match status" value="1"/>
</dbReference>
<dbReference type="Proteomes" id="UP000070700">
    <property type="component" value="Unassembled WGS sequence"/>
</dbReference>
<dbReference type="OrthoDB" id="1898221at2759"/>
<sequence>MKIYTSPYPAPTLPTHLTLPQFLAIDNPDSVPDDKVILEDDWTGNSLTYGGLRDRASEHAWTWRTWAFEGGFELDDGVTVGIAGVNSVHLVSAIYSVLWAGGVVSLMSPQSTIADFKHALGIVKPRYMIVDANIVGKVAAALGDATTDIIVLGESPVGHNSSLAHYPKHFSTTSRLEPQPLPKGKTAKDVTAIIPFSSGTSGLPKAVQLSHYALIAILKCSRASDPEMCGREDRSVFFAPLGHIYGFNTVLTSVWRGAYFILMRAFDLERFLRLSEEKKVTILGIVPVIANLMARRGVLDRYDLGGVRVVLCAAAVLEDEVVRRLRERLGGAPIVQGYGMTEGLVSVQRRSEAGKVGSVGRLFAGVEARIVDDNMNDVPPGQAGELLVKGPLVFNGYINNPTATNDAFHNGWLKTGDVVRIDNEGFLYIFDRKKEIIKYQGFQVSPTELEAILSTHPFVLDAAVCAKWDKGQGTEVPLAYIVLSQKGKEMGIEKACEEVRAWFDGRIAGYKRLRGGVESIDVVPRTALGKVMRWGLPARVEMVRERERERKVVGRARL</sequence>
<dbReference type="Gene3D" id="3.30.300.30">
    <property type="match status" value="1"/>
</dbReference>
<dbReference type="Pfam" id="PF13193">
    <property type="entry name" value="AMP-binding_C"/>
    <property type="match status" value="1"/>
</dbReference>
<comment type="similarity">
    <text evidence="1">Belongs to the ATP-dependent AMP-binding enzyme family.</text>
</comment>
<evidence type="ECO:0000313" key="6">
    <source>
        <dbReference type="Proteomes" id="UP000070700"/>
    </source>
</evidence>
<evidence type="ECO:0000256" key="2">
    <source>
        <dbReference type="ARBA" id="ARBA00022598"/>
    </source>
</evidence>
<dbReference type="AlphaFoldDB" id="A0A194X655"/>
<keyword evidence="6" id="KW-1185">Reference proteome</keyword>
<proteinExistence type="inferred from homology"/>